<evidence type="ECO:0000313" key="3">
    <source>
        <dbReference type="Proteomes" id="UP000054477"/>
    </source>
</evidence>
<feature type="signal peptide" evidence="1">
    <location>
        <begin position="1"/>
        <end position="19"/>
    </location>
</feature>
<keyword evidence="3" id="KW-1185">Reference proteome</keyword>
<gene>
    <name evidence="2" type="ORF">K443DRAFT_673706</name>
</gene>
<evidence type="ECO:0000313" key="2">
    <source>
        <dbReference type="EMBL" id="KIK07146.1"/>
    </source>
</evidence>
<reference evidence="2 3" key="1">
    <citation type="submission" date="2014-04" db="EMBL/GenBank/DDBJ databases">
        <authorList>
            <consortium name="DOE Joint Genome Institute"/>
            <person name="Kuo A."/>
            <person name="Kohler A."/>
            <person name="Nagy L.G."/>
            <person name="Floudas D."/>
            <person name="Copeland A."/>
            <person name="Barry K.W."/>
            <person name="Cichocki N."/>
            <person name="Veneault-Fourrey C."/>
            <person name="LaButti K."/>
            <person name="Lindquist E.A."/>
            <person name="Lipzen A."/>
            <person name="Lundell T."/>
            <person name="Morin E."/>
            <person name="Murat C."/>
            <person name="Sun H."/>
            <person name="Tunlid A."/>
            <person name="Henrissat B."/>
            <person name="Grigoriev I.V."/>
            <person name="Hibbett D.S."/>
            <person name="Martin F."/>
            <person name="Nordberg H.P."/>
            <person name="Cantor M.N."/>
            <person name="Hua S.X."/>
        </authorList>
    </citation>
    <scope>NUCLEOTIDE SEQUENCE [LARGE SCALE GENOMIC DNA]</scope>
    <source>
        <strain evidence="2 3">LaAM-08-1</strain>
    </source>
</reference>
<dbReference type="AlphaFoldDB" id="A0A0C9XPW3"/>
<accession>A0A0C9XPW3</accession>
<protein>
    <submittedName>
        <fullName evidence="2">Uncharacterized protein</fullName>
    </submittedName>
</protein>
<evidence type="ECO:0000256" key="1">
    <source>
        <dbReference type="SAM" id="SignalP"/>
    </source>
</evidence>
<dbReference type="Proteomes" id="UP000054477">
    <property type="component" value="Unassembled WGS sequence"/>
</dbReference>
<reference evidence="3" key="2">
    <citation type="submission" date="2015-01" db="EMBL/GenBank/DDBJ databases">
        <title>Evolutionary Origins and Diversification of the Mycorrhizal Mutualists.</title>
        <authorList>
            <consortium name="DOE Joint Genome Institute"/>
            <consortium name="Mycorrhizal Genomics Consortium"/>
            <person name="Kohler A."/>
            <person name="Kuo A."/>
            <person name="Nagy L.G."/>
            <person name="Floudas D."/>
            <person name="Copeland A."/>
            <person name="Barry K.W."/>
            <person name="Cichocki N."/>
            <person name="Veneault-Fourrey C."/>
            <person name="LaButti K."/>
            <person name="Lindquist E.A."/>
            <person name="Lipzen A."/>
            <person name="Lundell T."/>
            <person name="Morin E."/>
            <person name="Murat C."/>
            <person name="Riley R."/>
            <person name="Ohm R."/>
            <person name="Sun H."/>
            <person name="Tunlid A."/>
            <person name="Henrissat B."/>
            <person name="Grigoriev I.V."/>
            <person name="Hibbett D.S."/>
            <person name="Martin F."/>
        </authorList>
    </citation>
    <scope>NUCLEOTIDE SEQUENCE [LARGE SCALE GENOMIC DNA]</scope>
    <source>
        <strain evidence="3">LaAM-08-1</strain>
    </source>
</reference>
<dbReference type="EMBL" id="KN838549">
    <property type="protein sequence ID" value="KIK07146.1"/>
    <property type="molecule type" value="Genomic_DNA"/>
</dbReference>
<feature type="chain" id="PRO_5002205906" evidence="1">
    <location>
        <begin position="20"/>
        <end position="55"/>
    </location>
</feature>
<keyword evidence="1" id="KW-0732">Signal</keyword>
<dbReference type="HOGENOM" id="CLU_3032685_0_0_1"/>
<proteinExistence type="predicted"/>
<sequence>MSPCHLLLVTTWELSWWLAGVCRHTSPDFAHAFFYLFIRRDSEFGLEFKNNCARR</sequence>
<organism evidence="2 3">
    <name type="scientific">Laccaria amethystina LaAM-08-1</name>
    <dbReference type="NCBI Taxonomy" id="1095629"/>
    <lineage>
        <taxon>Eukaryota</taxon>
        <taxon>Fungi</taxon>
        <taxon>Dikarya</taxon>
        <taxon>Basidiomycota</taxon>
        <taxon>Agaricomycotina</taxon>
        <taxon>Agaricomycetes</taxon>
        <taxon>Agaricomycetidae</taxon>
        <taxon>Agaricales</taxon>
        <taxon>Agaricineae</taxon>
        <taxon>Hydnangiaceae</taxon>
        <taxon>Laccaria</taxon>
    </lineage>
</organism>
<name>A0A0C9XPW3_9AGAR</name>